<evidence type="ECO:0000259" key="14">
    <source>
        <dbReference type="PROSITE" id="PS50917"/>
    </source>
</evidence>
<dbReference type="VEuPathDB" id="VectorBase:ASIS000498"/>
<feature type="compositionally biased region" description="Polar residues" evidence="12">
    <location>
        <begin position="1"/>
        <end position="10"/>
    </location>
</feature>
<feature type="compositionally biased region" description="Polar residues" evidence="12">
    <location>
        <begin position="2852"/>
        <end position="2867"/>
    </location>
</feature>
<evidence type="ECO:0000256" key="11">
    <source>
        <dbReference type="PROSITE-ProRule" id="PRU00176"/>
    </source>
</evidence>
<feature type="compositionally biased region" description="Low complexity" evidence="12">
    <location>
        <begin position="179"/>
        <end position="191"/>
    </location>
</feature>
<feature type="region of interest" description="Disordered" evidence="12">
    <location>
        <begin position="4136"/>
        <end position="4337"/>
    </location>
</feature>
<feature type="compositionally biased region" description="Polar residues" evidence="12">
    <location>
        <begin position="2892"/>
        <end position="2901"/>
    </location>
</feature>
<feature type="domain" description="SPOC" evidence="14">
    <location>
        <begin position="5491"/>
        <end position="5658"/>
    </location>
</feature>
<dbReference type="CDD" id="cd12350">
    <property type="entry name" value="RRM3_SHARP"/>
    <property type="match status" value="1"/>
</dbReference>
<feature type="compositionally biased region" description="Gly residues" evidence="12">
    <location>
        <begin position="2069"/>
        <end position="2080"/>
    </location>
</feature>
<feature type="compositionally biased region" description="Polar residues" evidence="12">
    <location>
        <begin position="1857"/>
        <end position="1869"/>
    </location>
</feature>
<comment type="subcellular location">
    <subcellularLocation>
        <location evidence="1">Nucleus</location>
    </subcellularLocation>
</comment>
<dbReference type="Gene3D" id="3.30.70.330">
    <property type="match status" value="3"/>
</dbReference>
<sequence>MELEFQSSDVSKTRRTEKERGINISSESSPEPHHRRKSPSSIRKDHDRIPLKTTDCSAFVSSASQQAERSNHPRLSSGGGVGGSSSGTTTSGGAGWYSGPSGGTASNDTSQQISISQPHAINHQPPGGSVGSIAPSQLSDSGGGGGAAGGGGGTGGVNNNNNNNNNNSYDGYAVKKKQLQQQSLPKSSLRSGSGRITTSATSAGRCPGRGRDRPAAAARPPARPRRRTARAAVLRATRTTLARRRTCRDDGLFHEYKKHGKVTWVKVVGQNTDRYALVCFKKPEDVEKALEVSHDKLFFGCKIEVAPYAGYYDVDDNEFRPYEAELDEYHPKSTRTLFVGNLEKDITGSELRKQFECFGEIIEIDIKKQGASAYAFCQYSDIVSVVKAMRKMDGEHLGANRIKLGFGKSMPTNCVWLDGVADSASENYLVAQFNHFGTVSQVNVDRERRLALIYYEQVQQAQAAVKEMRGVMLRGRKLQVDFASRECQEAFFDNRPSNPLTAVGNVGAIAGGASPRVDPLSLSSSATSSSTGLLSSSLGAVGGGAGSARGGNGGSGGGGGVGGPMGGVNSSSSSSSRSRIVRYSSEDYYSEGGGNAGGASAGGVGDRIEAPRRFRSYDEYSQGSAASSTHEDDRYDQHEHNNSGVSGSRASGNISSTLIDRLAGGAASLAHHLHHLVGSIESPTAGGSLPGGGGGGLSSTIQSRLGETDLPASAQATGGAAAVGGSSLRKRSEKSSGGDSNNIRYLQKERVHILEQLEECPSSGDELVSPKKRIKYNSDGHHHHHHHHHHGGSDSDRDHHRDLRDPSPGVVVMPGAAGSAAAGVVTAPGGPVGSSGHHFNSGGSTPGGSGPINSSSTSNASGSGSMLHHYNSHHHHHHHHHPHHGSNNSDSGGGTTGGGGPIGGIQSSSALTHRKSMEVRRLSECNIQQSKQSVASASSASSLVSSGNSRRPSTDSSSLQQRHTNSNASSSNNSQHHLSTDGPTTNHSLYSPHHHLSKRRKVIGDGMTPLSTSNEHHHSSRGRGHQLHSIHSHEASGGESADGSRPGTPLCDERPENLLLPSEPRRIPTARAYNQEPMELPLPRFAVQVFQQNRFNAIQQQQQSSSAAGGGSSSASSSASSAAAVSSTVGTGSSSVERQISSGSSSAAVTPSTPSTVATPTTPLPFASTASGGSSAAQSATNSSSAAINPSLSSLATNSSLLQSNSNALTSPPPIAVASASKSSGGSASIGSSLPLLGESSVSELVPASPPPRAPSVSSTSSDSSDLGMSLDERIKTLDEKFEKWSGSTQAASVTRLGGGSGSVNASVPPISGNASELHFGLNDRLHYHHHGSSGKMSSSSSSSFRTKFLDLDVHELPPSDIVKSVLSKKSIFDEDLKRLENIDDKYEPRDFSNYSKHSTALVAASAVLRSRQHPPQANHRCILVRSKRRHQAPRLLLLLRRRCTPTTVSLPRISGSSSSTSVSPMNSPQPYNSPNPSVKSTLQYPFPTVQSTSQPPPPPPPGSTNVGTVKGGSNVGSDDGDRRKLSTASSTSSTSSSSVVSSPNAAAAMAAGASSVDEPAEEAAATAPSVPSSDTSASKSSSKHSSSNKSSSKSNSHHHKDHHHHHHGSGGGGSGHRHHSDSLSSTSSTSSSSSTAKNLHVKENHVEHLPGAGGSSSYRDEFDRLKQEAAAAAAIAAGTTNNNNVNAPSSSSKRRDNKDDEEQQLHHQGHPRQGKSSTEREKDTPAAVVDRHGGEEKEQRKQSREDGMEKEQHEKERGSGRAKGGASSGDTVERESSANQKNHHHRHHHHDEPGAQQQHHHHHHRERSTSDKDRRDRVNSTGSGSPARSSSKRRLSSQDSIESTLEEANTVKKIRSNASQDGQETGSKINERRDSGKESRKEGGKHHHKTSGSGHNHRSEKTSSKTSSSSTATPSSEKVPSSLNNASSKYLQQPGGENHHTSTEKQQQQALLLEERRKEIMLSGEDHLHHHQPPSGASSAGSGSGGGGGGSHHKRKERYHESKHKSKKNRDPSRDKENTQSANFPADSYGENRSTSDEEEQNRRIRYKKERKELQEFAKQRFHHSASSGGGGGSAGGMGLVEASGATPTTGGGGGDHYKKLNCARADRKSSQPVSRAESSAEEGGGIGGPTGGAVREKKKCRSNSSRKPANSNSDDTDDSDEPKKHSIFDIPDDFGPNISMYDKVKARSCKNMQKQEEEKKIRAKFSQLKQCRAKREGKNRSKSWEEGDESDSEDGMNSDGTVNSKYNHHHHHHKEHNKSGMVTTTDDEEEDRVPTTPRSSSRRHHHLKESSLASDSGDEGVFNRDRLNDLCDDESSEGGGNMHGGTAERDKRPHQLEQQPMQKQRQPSYHQEKSSRRSSGEDKKSSSRKGGSRGSTRIQSDTETDDEGTRTNERTKNAVTSGGAAAAMGGNSMIPDAEYDRINDKIGRMFAGSTPYTADVEVKIKKELKSDDETSSHLVEDKKPPSSLTVKMDLSSSSLSGVPKEQKPSVTSTTTTTGSFALIASDISDDDLVKTVVKSEYGQPITTVAVIKQESKDMVASTYKQHKERNREQPPAQPPQACDQSGSDGGDLMAHQLTPKTEQQQQQHSDSKRKHKKKQKRNKTLDGSVGSFEQLEKDPSSAAAVGSGETASIGATTMPASIASLAADGGSGASPTMAPTVVPNATGGNTTSSSSVPTTASNPSTVEESAKAKQQQLVDDHQSSSYNKKKHSGKKEKRRDRSKEDYESKSSSSSRSKKSKNRHKESTSGGGAGGGGSSNSSSSKFLDMDLFGPISDEESQHSSVETEASHGGKQGSLEPDDQGPRMDDDAAKSSSKQQHLQDQQLVVDAPINEPSSKNPTTPAAAMSAERVSSTTTALPSIQSGTGEEPQKEPQQSFGSALRNAGKLPDQQLNATSTGELTEKELARKEESRKRKEKRRREKQRASMAAAAAAAASLKEDENSVDLDEAGRALEAQLMSDTDQQKDEEVEVSPASTVTSGGATVLGEKRTSVDMLDVFRYTDGDDSMEMSFGDKKDPSSGSVITSTTGASSSEHGRKEKKKKKKRGKDEKHKHHHSGSSSGGVNSTGTIAPVAPSTTSLGESVAKSGTLPTNAATTGSSNSSNVHSPIGGNSGGGLQTTNRHPPPTTTPVTPSSINKLSLDIISAQQEDSKHNLSKPSPSLPCLLDESPPPSNKQQLTAQTTSTPAPSTAASSTTAGPMERSASPSSLLLAGADGVHTRELTCSTPTYEFEKKESIDETSSNKSTAKRKKTTSSGTEKLDDQTTQQLHEKAVMSISGELLTSSSSEVASGGEAISSNEDDQQLAAAKQRQADEAAAKLLLEEKSRVVISQEETEDAVAALLGESFGTSNTPDFSDMYSDPVEEEQLKSPNTEDEPPQIPEEDDEEMKKAIMSLNAEELKPDTPQSEHDLQIDTDTDDALDDDHTGGNLLRFDNPPKTPDVDLSQIGKPLIEGAKADKVDKVLVEGAGGIKKDDSLGKLEMPDTPGKHMTLANVDSPSQGSADEAVTSSSGVVVKAPTTTAQSKQSTKVSTSPSGAPAVVSQKIITPASTITIIKEQLRPTVASSVSQTELKPITVGYAPQVSTTVKPASQPPTVVRSGVSIPTTPPSAITTSTTTSTTTTVHRQYVVQTPPTITIPEQHPIIYHAMPSAADSSSPRGLQSPKLQIASPHSPFGGGRTSSPTTTTLRPHPAMVTNNRHSPQQQLSPVVQQPPGGGSPQAAMIIHHGGHIVVHSPNSSSTPSGGQSPYHQKPTVSSPGSGGQVISPQQQQQHHYHPHHLHPGSIPQRGVPHAAGTTPLKPSALVTSGKVNDPSIKNQYSPSTADGGGNPVARIITASAAAAMVAGHETNASKPNIVLNTTPSAYLMHTSTPRKPLDPSSMKTMHPVVVTSAGGGSTTASPATTPIKSTILAHQQQQQTPSVNAVNPPVVSSKQVTVTTASIPAGSNSPLTVYQKSMASEPVATSTTSPANIVLAKAASGSNNTISTIMSNPNHQPITPTVVVAKSIVIDPVMPSSKPSSSPTTTPSTALKSEAAKEKPSIALDIASRKQPGSSPVKEEGSKSTSVASLVDEQETDSKEDSDCWSAKEINIDSVIKKVDALCSEDESIVAPPPLDKEASTIDLVAKGTVGALEEPKVQQQPLDQIAKESTTKKDVADGKPLAASSGTDVALPSSAAATTTPLPIDEDECDEQSSGSGAIESMEKETVGRGTGKRGGRRGGRKSSESGHATVLEKNSTETIESGIQTRTRGGKTPGGGKRGRGGRGGARGGAAMVSTTQQQHVAATPNLPGPTAALSSTGSSGGLPAATSTPKAGGRGAGAGVGGGSSSDIYEFHDDSGEDVSNAEKLLSPASGGDGARPRLILTIKNQAAVTTAPSTNTTPTTTVIATATPSPTIATTTSVPVTHHQQQVITAMTNVSTSIPSVVVTTSTVSTVQQPTTVSSTTTTTTGPSLPLPLPASEPTSVQQPPMAAAGVQELVVGKEELGVHPTTAASAAAFAAAVAAANTRKSRRLLEKDGRSTVDDIIEDVIRNVFLSINHTIYFSHYQCLILFPIFSTSAATGAGDMRKSPRSTRKGKDRKISETSTDSSDERPPPPPQQTSNANAAGSSTLVGGLKDPLAVTKGDEKQQTATAVGQGAVGGAGSGGSLSATTPVTPSVQITRPNETASLADKAKEKSKPTADEAKAPVAEMLPQPSAALTLIDPVTGELMRHSTKDGQYVPLPPAPNAPQPLKKVIAAAAIQSAAAAAEHLKAVNASASPTPPNPPNNNTGTSPTPPPSHRNTPPTPTSSGGIIIGSGKTTTIPSMAAGQQGGIVVHQQQSTTKPHPLKAHVLNSQQALQQQQPIVIKQQAPSVITSQQQQIYAAATGTPPMQTTMTTTITSKSSLSSVHSSAVPAVSSMSTPLKLTTTTSSSLHGHQQQQQQQPIYVQNALPGQQHPHPMVIGKQQATIVSGKQQQPTGGIQLHHHPGTGNLLLNIPPGMHPATAVQMSPRLHQQQPQQPLIVTNATKHQQKPQQQQVVPPPQQIIIHRSKAGGAGGDSSPLHQHHDRYTTVLQSGGKIIQQVATPTTVAPPPGSMLSQMQQQQILAKHPTTGQTIQISAAAGGGVGGAGGGMSPHPMHQAPQIMTGAVASPPLKPSHLQGQQPIVTGASSTRVALPTMSPQGPSPQGPHPPQASIQRHILTPQGTVYETTNLGPDGGFRGGMPRDYVKYIHRSNIPIPSRSPMRELPEMEETVAASPPLELRRPSSRPPHTTSVPLSLQSPGDRVTDSPQGAQVYMGSARIPHPYPPDTLNARYYEPTIGGPRALSTEPPPAHRPHNLSTAPYAGAPYSVTPSPTPPPSASPATMLQMQRERDQQQQQQQNQNVAAAIIAVAAASGQRLVGDRVVSSVPGPPPPGSSYYYRTSDVEHELTEQLHPVALGHGSSSVGASAPLPAHTGGGLLPVPVMGSQGVPMAAGRSIQVATPPGPGMSVPVPVPVVAAPGPPPPVQTDSLEALLQRYPVMWQGLLALKNDQAAVQMHFVYGNPNVAGSSLPSNSDGTTPPLRIAQRMRLEPAQIDGVARKMQMVNEHCMLLALPCGRDRMDVLQQQNNLQTGFITYLQQKQAAGIVNIAAPGSAQAAYVVHIFPSCEFANENLARIAPDLMHRVANIQYLLIVIATV</sequence>
<feature type="compositionally biased region" description="Low complexity" evidence="12">
    <location>
        <begin position="4289"/>
        <end position="4309"/>
    </location>
</feature>
<dbReference type="EnsemblMetazoa" id="ASIC008627-RA">
    <property type="protein sequence ID" value="ASIC008627-PA"/>
    <property type="gene ID" value="ASIC008627"/>
</dbReference>
<keyword evidence="6 11" id="KW-0694">RNA-binding</keyword>
<feature type="compositionally biased region" description="Acidic residues" evidence="12">
    <location>
        <begin position="2228"/>
        <end position="2238"/>
    </location>
</feature>
<keyword evidence="5" id="KW-0677">Repeat</keyword>
<feature type="region of interest" description="Disordered" evidence="12">
    <location>
        <begin position="1098"/>
        <end position="1118"/>
    </location>
</feature>
<feature type="region of interest" description="Disordered" evidence="12">
    <location>
        <begin position="3649"/>
        <end position="3828"/>
    </location>
</feature>
<evidence type="ECO:0000256" key="3">
    <source>
        <dbReference type="ARBA" id="ARBA00022491"/>
    </source>
</evidence>
<dbReference type="Proteomes" id="UP000030765">
    <property type="component" value="Unassembled WGS sequence"/>
</dbReference>
<feature type="compositionally biased region" description="Basic and acidic residues" evidence="12">
    <location>
        <begin position="1954"/>
        <end position="1969"/>
    </location>
</feature>
<feature type="compositionally biased region" description="Gly residues" evidence="12">
    <location>
        <begin position="891"/>
        <end position="903"/>
    </location>
</feature>
<feature type="compositionally biased region" description="Basic and acidic residues" evidence="12">
    <location>
        <begin position="2215"/>
        <end position="2227"/>
    </location>
</feature>
<feature type="compositionally biased region" description="Polar residues" evidence="12">
    <location>
        <begin position="1920"/>
        <end position="1932"/>
    </location>
</feature>
<feature type="region of interest" description="Disordered" evidence="12">
    <location>
        <begin position="3283"/>
        <end position="3311"/>
    </location>
</feature>
<feature type="region of interest" description="Disordered" evidence="12">
    <location>
        <begin position="541"/>
        <end position="580"/>
    </location>
</feature>
<dbReference type="GO" id="GO:0005634">
    <property type="term" value="C:nucleus"/>
    <property type="evidence" value="ECO:0007669"/>
    <property type="project" value="UniProtKB-SubCell"/>
</dbReference>
<protein>
    <recommendedName>
        <fullName evidence="18">Protein split ends</fullName>
    </recommendedName>
</protein>
<feature type="compositionally biased region" description="Low complexity" evidence="12">
    <location>
        <begin position="3093"/>
        <end position="3105"/>
    </location>
</feature>
<feature type="compositionally biased region" description="Basic and acidic residues" evidence="12">
    <location>
        <begin position="629"/>
        <end position="641"/>
    </location>
</feature>
<keyword evidence="4" id="KW-0597">Phosphoprotein</keyword>
<dbReference type="STRING" id="74873.A0A084VSR8"/>
<accession>A0A084VSR8</accession>
<name>A0A084VSR8_ANOSI</name>
<feature type="compositionally biased region" description="Pro residues" evidence="12">
    <location>
        <begin position="5162"/>
        <end position="5171"/>
    </location>
</feature>
<evidence type="ECO:0000256" key="6">
    <source>
        <dbReference type="ARBA" id="ARBA00022884"/>
    </source>
</evidence>
<feature type="region of interest" description="Disordered" evidence="12">
    <location>
        <begin position="2526"/>
        <end position="2630"/>
    </location>
</feature>
<feature type="compositionally biased region" description="Polar residues" evidence="12">
    <location>
        <begin position="2338"/>
        <end position="2351"/>
    </location>
</feature>
<feature type="compositionally biased region" description="Polar residues" evidence="12">
    <location>
        <begin position="642"/>
        <end position="651"/>
    </location>
</feature>
<feature type="compositionally biased region" description="Low complexity" evidence="12">
    <location>
        <begin position="4013"/>
        <end position="4027"/>
    </location>
</feature>
<feature type="compositionally biased region" description="Polar residues" evidence="12">
    <location>
        <begin position="5250"/>
        <end position="5260"/>
    </location>
</feature>
<dbReference type="InterPro" id="IPR034174">
    <property type="entry name" value="SHARP_RRM3"/>
</dbReference>
<feature type="region of interest" description="Disordered" evidence="12">
    <location>
        <begin position="4750"/>
        <end position="4798"/>
    </location>
</feature>
<feature type="compositionally biased region" description="Low complexity" evidence="12">
    <location>
        <begin position="1670"/>
        <end position="1692"/>
    </location>
</feature>
<keyword evidence="7" id="KW-0805">Transcription regulation</keyword>
<feature type="compositionally biased region" description="Polar residues" evidence="12">
    <location>
        <begin position="54"/>
        <end position="68"/>
    </location>
</feature>
<feature type="compositionally biased region" description="Low complexity" evidence="12">
    <location>
        <begin position="712"/>
        <end position="727"/>
    </location>
</feature>
<dbReference type="VEuPathDB" id="VectorBase:ASIC008627"/>
<keyword evidence="8" id="KW-0175">Coiled coil</keyword>
<dbReference type="FunFam" id="3.30.70.330:FF:000088">
    <property type="entry name" value="msx2-interacting protein-like isoform X1"/>
    <property type="match status" value="1"/>
</dbReference>
<dbReference type="Pfam" id="PF00076">
    <property type="entry name" value="RRM_1"/>
    <property type="match status" value="2"/>
</dbReference>
<dbReference type="GO" id="GO:0006355">
    <property type="term" value="P:regulation of DNA-templated transcription"/>
    <property type="evidence" value="ECO:0007669"/>
    <property type="project" value="UniProtKB-ARBA"/>
</dbReference>
<feature type="compositionally biased region" description="Basic residues" evidence="12">
    <location>
        <begin position="1992"/>
        <end position="2009"/>
    </location>
</feature>
<feature type="compositionally biased region" description="Basic and acidic residues" evidence="12">
    <location>
        <begin position="4669"/>
        <end position="4683"/>
    </location>
</feature>
<feature type="compositionally biased region" description="Low complexity" evidence="12">
    <location>
        <begin position="928"/>
        <end position="946"/>
    </location>
</feature>
<feature type="compositionally biased region" description="Basic and acidic residues" evidence="12">
    <location>
        <begin position="2450"/>
        <end position="2466"/>
    </location>
</feature>
<evidence type="ECO:0000256" key="8">
    <source>
        <dbReference type="ARBA" id="ARBA00023054"/>
    </source>
</evidence>
<evidence type="ECO:0000256" key="4">
    <source>
        <dbReference type="ARBA" id="ARBA00022553"/>
    </source>
</evidence>
<feature type="compositionally biased region" description="Low complexity" evidence="12">
    <location>
        <begin position="2667"/>
        <end position="2688"/>
    </location>
</feature>
<feature type="compositionally biased region" description="Polar residues" evidence="12">
    <location>
        <begin position="3734"/>
        <end position="3754"/>
    </location>
</feature>
<feature type="compositionally biased region" description="Gly residues" evidence="12">
    <location>
        <begin position="2750"/>
        <end position="2759"/>
    </location>
</feature>
<dbReference type="CDD" id="cd21543">
    <property type="entry name" value="SPOC_SHARP"/>
    <property type="match status" value="1"/>
</dbReference>
<feature type="compositionally biased region" description="Polar residues" evidence="12">
    <location>
        <begin position="2468"/>
        <end position="2482"/>
    </location>
</feature>
<dbReference type="PROSITE" id="PS50102">
    <property type="entry name" value="RRM"/>
    <property type="match status" value="2"/>
</dbReference>
<feature type="region of interest" description="Disordered" evidence="12">
    <location>
        <begin position="1242"/>
        <end position="1268"/>
    </location>
</feature>
<feature type="compositionally biased region" description="Low complexity" evidence="12">
    <location>
        <begin position="4786"/>
        <end position="4798"/>
    </location>
</feature>
<keyword evidence="9" id="KW-0804">Transcription</keyword>
<feature type="compositionally biased region" description="Basic and acidic residues" evidence="12">
    <location>
        <begin position="2804"/>
        <end position="2813"/>
    </location>
</feature>
<feature type="region of interest" description="Disordered" evidence="12">
    <location>
        <begin position="1"/>
        <end position="229"/>
    </location>
</feature>
<feature type="compositionally biased region" description="Gly residues" evidence="12">
    <location>
        <begin position="2124"/>
        <end position="2133"/>
    </location>
</feature>
<reference evidence="15 17" key="1">
    <citation type="journal article" date="2014" name="BMC Genomics">
        <title>Genome sequence of Anopheles sinensis provides insight into genetics basis of mosquito competence for malaria parasites.</title>
        <authorList>
            <person name="Zhou D."/>
            <person name="Zhang D."/>
            <person name="Ding G."/>
            <person name="Shi L."/>
            <person name="Hou Q."/>
            <person name="Ye Y."/>
            <person name="Xu Y."/>
            <person name="Zhou H."/>
            <person name="Xiong C."/>
            <person name="Li S."/>
            <person name="Yu J."/>
            <person name="Hong S."/>
            <person name="Yu X."/>
            <person name="Zou P."/>
            <person name="Chen C."/>
            <person name="Chang X."/>
            <person name="Wang W."/>
            <person name="Lv Y."/>
            <person name="Sun Y."/>
            <person name="Ma L."/>
            <person name="Shen B."/>
            <person name="Zhu C."/>
        </authorList>
    </citation>
    <scope>NUCLEOTIDE SEQUENCE [LARGE SCALE GENOMIC DNA]</scope>
</reference>
<evidence type="ECO:0000256" key="9">
    <source>
        <dbReference type="ARBA" id="ARBA00023163"/>
    </source>
</evidence>
<dbReference type="InterPro" id="IPR010912">
    <property type="entry name" value="SPOC_met"/>
</dbReference>
<feature type="compositionally biased region" description="Basic and acidic residues" evidence="12">
    <location>
        <begin position="1718"/>
        <end position="1760"/>
    </location>
</feature>
<feature type="region of interest" description="Disordered" evidence="12">
    <location>
        <begin position="1449"/>
        <end position="2418"/>
    </location>
</feature>
<feature type="compositionally biased region" description="Gly residues" evidence="12">
    <location>
        <begin position="4251"/>
        <end position="4268"/>
    </location>
</feature>
<feature type="compositionally biased region" description="Low complexity" evidence="12">
    <location>
        <begin position="3180"/>
        <end position="3215"/>
    </location>
</feature>
<feature type="compositionally biased region" description="Polar residues" evidence="12">
    <location>
        <begin position="3020"/>
        <end position="3034"/>
    </location>
</feature>
<feature type="compositionally biased region" description="Low complexity" evidence="12">
    <location>
        <begin position="806"/>
        <end position="843"/>
    </location>
</feature>
<dbReference type="FunFam" id="3.30.70.330:FF:000258">
    <property type="entry name" value="Split ends, isoform D"/>
    <property type="match status" value="1"/>
</dbReference>
<reference evidence="16" key="2">
    <citation type="submission" date="2020-05" db="UniProtKB">
        <authorList>
            <consortium name="EnsemblMetazoa"/>
        </authorList>
    </citation>
    <scope>IDENTIFICATION</scope>
</reference>
<feature type="compositionally biased region" description="Gly residues" evidence="12">
    <location>
        <begin position="4635"/>
        <end position="4644"/>
    </location>
</feature>
<feature type="compositionally biased region" description="Polar residues" evidence="12">
    <location>
        <begin position="975"/>
        <end position="989"/>
    </location>
</feature>
<feature type="compositionally biased region" description="Low complexity" evidence="12">
    <location>
        <begin position="1821"/>
        <end position="1830"/>
    </location>
</feature>
<feature type="compositionally biased region" description="Polar residues" evidence="12">
    <location>
        <begin position="1479"/>
        <end position="1494"/>
    </location>
</feature>
<feature type="compositionally biased region" description="Low complexity" evidence="12">
    <location>
        <begin position="157"/>
        <end position="167"/>
    </location>
</feature>
<feature type="compositionally biased region" description="Basic and acidic residues" evidence="12">
    <location>
        <begin position="3398"/>
        <end position="3412"/>
    </location>
</feature>
<feature type="compositionally biased region" description="Low complexity" evidence="12">
    <location>
        <begin position="2819"/>
        <end position="2830"/>
    </location>
</feature>
<dbReference type="Gene3D" id="2.40.290.10">
    <property type="match status" value="1"/>
</dbReference>
<feature type="region of interest" description="Disordered" evidence="12">
    <location>
        <begin position="5215"/>
        <end position="5361"/>
    </location>
</feature>
<feature type="compositionally biased region" description="Basic and acidic residues" evidence="12">
    <location>
        <begin position="791"/>
        <end position="805"/>
    </location>
</feature>
<feature type="compositionally biased region" description="Basic and acidic residues" evidence="12">
    <location>
        <begin position="1870"/>
        <end position="1883"/>
    </location>
</feature>
<feature type="compositionally biased region" description="Low complexity" evidence="12">
    <location>
        <begin position="1450"/>
        <end position="1478"/>
    </location>
</feature>
<feature type="compositionally biased region" description="Basic and acidic residues" evidence="12">
    <location>
        <begin position="2352"/>
        <end position="2367"/>
    </location>
</feature>
<feature type="compositionally biased region" description="Basic residues" evidence="12">
    <location>
        <begin position="2709"/>
        <end position="2720"/>
    </location>
</feature>
<feature type="compositionally biased region" description="Low complexity" evidence="12">
    <location>
        <begin position="1623"/>
        <end position="1636"/>
    </location>
</feature>
<feature type="compositionally biased region" description="Low complexity" evidence="12">
    <location>
        <begin position="3157"/>
        <end position="3167"/>
    </location>
</feature>
<feature type="compositionally biased region" description="Acidic residues" evidence="12">
    <location>
        <begin position="3373"/>
        <end position="3386"/>
    </location>
</feature>
<feature type="compositionally biased region" description="Basic and acidic residues" evidence="12">
    <location>
        <begin position="2389"/>
        <end position="2398"/>
    </location>
</feature>
<feature type="compositionally biased region" description="Basic residues" evidence="12">
    <location>
        <begin position="2593"/>
        <end position="2604"/>
    </location>
</feature>
<keyword evidence="17" id="KW-1185">Reference proteome</keyword>
<dbReference type="EMBL" id="ATLV01016139">
    <property type="status" value="NOT_ANNOTATED_CDS"/>
    <property type="molecule type" value="Genomic_DNA"/>
</dbReference>
<comment type="similarity">
    <text evidence="2">Belongs to the RRM Spen family.</text>
</comment>
<dbReference type="InterPro" id="IPR012921">
    <property type="entry name" value="SPOC_C"/>
</dbReference>
<feature type="compositionally biased region" description="Basic and acidic residues" evidence="12">
    <location>
        <begin position="2051"/>
        <end position="2060"/>
    </location>
</feature>
<feature type="compositionally biased region" description="Low complexity" evidence="12">
    <location>
        <begin position="567"/>
        <end position="580"/>
    </location>
</feature>
<feature type="compositionally biased region" description="Basic residues" evidence="12">
    <location>
        <begin position="1884"/>
        <end position="1897"/>
    </location>
</feature>
<evidence type="ECO:0008006" key="18">
    <source>
        <dbReference type="Google" id="ProtNLM"/>
    </source>
</evidence>
<feature type="compositionally biased region" description="Low complexity" evidence="12">
    <location>
        <begin position="1527"/>
        <end position="1595"/>
    </location>
</feature>
<feature type="compositionally biased region" description="Low complexity" evidence="12">
    <location>
        <begin position="3762"/>
        <end position="3771"/>
    </location>
</feature>
<feature type="compositionally biased region" description="Basic residues" evidence="12">
    <location>
        <begin position="4567"/>
        <end position="4576"/>
    </location>
</feature>
<feature type="compositionally biased region" description="Polar residues" evidence="12">
    <location>
        <begin position="3803"/>
        <end position="3822"/>
    </location>
</feature>
<feature type="compositionally biased region" description="Low complexity" evidence="12">
    <location>
        <begin position="4169"/>
        <end position="4182"/>
    </location>
</feature>
<feature type="compositionally biased region" description="Low complexity" evidence="12">
    <location>
        <begin position="3679"/>
        <end position="3689"/>
    </location>
</feature>
<feature type="domain" description="RRM" evidence="13">
    <location>
        <begin position="413"/>
        <end position="485"/>
    </location>
</feature>
<feature type="compositionally biased region" description="Gly residues" evidence="12">
    <location>
        <begin position="77"/>
        <end position="102"/>
    </location>
</feature>
<dbReference type="EMBL" id="KE525057">
    <property type="protein sequence ID" value="KFB41012.1"/>
    <property type="molecule type" value="Genomic_DNA"/>
</dbReference>
<feature type="region of interest" description="Disordered" evidence="12">
    <location>
        <begin position="4559"/>
        <end position="4689"/>
    </location>
</feature>
<feature type="region of interest" description="Disordered" evidence="12">
    <location>
        <begin position="2450"/>
        <end position="2500"/>
    </location>
</feature>
<dbReference type="InterPro" id="IPR000504">
    <property type="entry name" value="RRM_dom"/>
</dbReference>
<gene>
    <name evidence="15" type="ORF">ZHAS_00008627</name>
</gene>
<feature type="compositionally biased region" description="Basic and acidic residues" evidence="12">
    <location>
        <begin position="3259"/>
        <end position="3269"/>
    </location>
</feature>
<feature type="region of interest" description="Disordered" evidence="12">
    <location>
        <begin position="587"/>
        <end position="606"/>
    </location>
</feature>
<keyword evidence="3" id="KW-0678">Repressor</keyword>
<feature type="compositionally biased region" description="Gly residues" evidence="12">
    <location>
        <begin position="591"/>
        <end position="605"/>
    </location>
</feature>
<evidence type="ECO:0000256" key="10">
    <source>
        <dbReference type="ARBA" id="ARBA00023242"/>
    </source>
</evidence>
<feature type="region of interest" description="Disordered" evidence="12">
    <location>
        <begin position="2647"/>
        <end position="3269"/>
    </location>
</feature>
<feature type="compositionally biased region" description="Polar residues" evidence="12">
    <location>
        <begin position="4232"/>
        <end position="4244"/>
    </location>
</feature>
<feature type="compositionally biased region" description="Low complexity" evidence="12">
    <location>
        <begin position="965"/>
        <end position="974"/>
    </location>
</feature>
<feature type="compositionally biased region" description="Gly residues" evidence="12">
    <location>
        <begin position="541"/>
        <end position="566"/>
    </location>
</feature>
<organism evidence="15">
    <name type="scientific">Anopheles sinensis</name>
    <name type="common">Mosquito</name>
    <dbReference type="NCBI Taxonomy" id="74873"/>
    <lineage>
        <taxon>Eukaryota</taxon>
        <taxon>Metazoa</taxon>
        <taxon>Ecdysozoa</taxon>
        <taxon>Arthropoda</taxon>
        <taxon>Hexapoda</taxon>
        <taxon>Insecta</taxon>
        <taxon>Pterygota</taxon>
        <taxon>Neoptera</taxon>
        <taxon>Endopterygota</taxon>
        <taxon>Diptera</taxon>
        <taxon>Nematocera</taxon>
        <taxon>Culicoidea</taxon>
        <taxon>Culicidae</taxon>
        <taxon>Anophelinae</taxon>
        <taxon>Anopheles</taxon>
    </lineage>
</organism>
<feature type="compositionally biased region" description="Basic and acidic residues" evidence="12">
    <location>
        <begin position="4144"/>
        <end position="4156"/>
    </location>
</feature>
<feature type="region of interest" description="Disordered" evidence="12">
    <location>
        <begin position="4011"/>
        <end position="4081"/>
    </location>
</feature>
<dbReference type="PANTHER" id="PTHR23189">
    <property type="entry name" value="RNA RECOGNITION MOTIF-CONTAINING"/>
    <property type="match status" value="1"/>
</dbReference>
<dbReference type="FunFam" id="2.40.290.10:FF:000002">
    <property type="entry name" value="Spen family transcriptional repressor"/>
    <property type="match status" value="1"/>
</dbReference>
<feature type="compositionally biased region" description="Basic and acidic residues" evidence="12">
    <location>
        <begin position="1808"/>
        <end position="1819"/>
    </location>
</feature>
<evidence type="ECO:0000256" key="1">
    <source>
        <dbReference type="ARBA" id="ARBA00004123"/>
    </source>
</evidence>
<feature type="compositionally biased region" description="Polar residues" evidence="12">
    <location>
        <begin position="4597"/>
        <end position="4609"/>
    </location>
</feature>
<evidence type="ECO:0000256" key="5">
    <source>
        <dbReference type="ARBA" id="ARBA00022737"/>
    </source>
</evidence>
<dbReference type="SUPFAM" id="SSF54928">
    <property type="entry name" value="RNA-binding domain, RBD"/>
    <property type="match status" value="2"/>
</dbReference>
<feature type="compositionally biased region" description="Gly residues" evidence="12">
    <location>
        <begin position="141"/>
        <end position="156"/>
    </location>
</feature>
<feature type="region of interest" description="Disordered" evidence="12">
    <location>
        <begin position="775"/>
        <end position="1066"/>
    </location>
</feature>
<feature type="region of interest" description="Disordered" evidence="12">
    <location>
        <begin position="712"/>
        <end position="743"/>
    </location>
</feature>
<feature type="compositionally biased region" description="Basic and acidic residues" evidence="12">
    <location>
        <begin position="2328"/>
        <end position="2337"/>
    </location>
</feature>
<evidence type="ECO:0000256" key="2">
    <source>
        <dbReference type="ARBA" id="ARBA00005387"/>
    </source>
</evidence>
<feature type="compositionally biased region" description="Basic and acidic residues" evidence="12">
    <location>
        <begin position="11"/>
        <end position="21"/>
    </location>
</feature>
<feature type="compositionally biased region" description="Basic residues" evidence="12">
    <location>
        <begin position="1596"/>
        <end position="1609"/>
    </location>
</feature>
<keyword evidence="10" id="KW-0539">Nucleus</keyword>
<dbReference type="InterPro" id="IPR016194">
    <property type="entry name" value="SPOC-like_C_dom_sf"/>
</dbReference>
<feature type="compositionally biased region" description="Basic residues" evidence="12">
    <location>
        <begin position="775"/>
        <end position="790"/>
    </location>
</feature>
<feature type="compositionally biased region" description="Basic and acidic residues" evidence="12">
    <location>
        <begin position="2902"/>
        <end position="2915"/>
    </location>
</feature>
<evidence type="ECO:0000256" key="7">
    <source>
        <dbReference type="ARBA" id="ARBA00023015"/>
    </source>
</evidence>
<feature type="compositionally biased region" description="Polar residues" evidence="12">
    <location>
        <begin position="104"/>
        <end position="119"/>
    </location>
</feature>
<dbReference type="SMART" id="SM00360">
    <property type="entry name" value="RRM"/>
    <property type="match status" value="3"/>
</dbReference>
<feature type="compositionally biased region" description="Low complexity" evidence="12">
    <location>
        <begin position="1255"/>
        <end position="1266"/>
    </location>
</feature>
<dbReference type="EMBL" id="ATLV01016140">
    <property type="status" value="NOT_ANNOTATED_CDS"/>
    <property type="molecule type" value="Genomic_DNA"/>
</dbReference>
<feature type="compositionally biased region" description="Basic and acidic residues" evidence="12">
    <location>
        <begin position="2721"/>
        <end position="2730"/>
    </location>
</feature>
<feature type="compositionally biased region" description="Polar residues" evidence="12">
    <location>
        <begin position="947"/>
        <end position="964"/>
    </location>
</feature>
<feature type="compositionally biased region" description="Low complexity" evidence="12">
    <location>
        <begin position="851"/>
        <end position="869"/>
    </location>
</feature>
<feature type="region of interest" description="Disordered" evidence="12">
    <location>
        <begin position="3586"/>
        <end position="3618"/>
    </location>
</feature>
<evidence type="ECO:0000313" key="15">
    <source>
        <dbReference type="EMBL" id="KFB41012.1"/>
    </source>
</evidence>
<feature type="compositionally biased region" description="Polar residues" evidence="12">
    <location>
        <begin position="4651"/>
        <end position="4665"/>
    </location>
</feature>
<feature type="compositionally biased region" description="Low complexity" evidence="12">
    <location>
        <begin position="3723"/>
        <end position="3733"/>
    </location>
</feature>
<dbReference type="InterPro" id="IPR035979">
    <property type="entry name" value="RBD_domain_sf"/>
</dbReference>
<dbReference type="Pfam" id="PF07744">
    <property type="entry name" value="SPOC"/>
    <property type="match status" value="1"/>
</dbReference>
<evidence type="ECO:0000259" key="13">
    <source>
        <dbReference type="PROSITE" id="PS50102"/>
    </source>
</evidence>
<feature type="compositionally biased region" description="Low complexity" evidence="12">
    <location>
        <begin position="3700"/>
        <end position="3712"/>
    </location>
</feature>
<feature type="domain" description="RRM" evidence="13">
    <location>
        <begin position="335"/>
        <end position="409"/>
    </location>
</feature>
<feature type="compositionally biased region" description="Basic residues" evidence="12">
    <location>
        <begin position="870"/>
        <end position="884"/>
    </location>
</feature>
<dbReference type="OMA" id="SNVMANC"/>
<proteinExistence type="inferred from homology"/>
<dbReference type="GO" id="GO:0003723">
    <property type="term" value="F:RNA binding"/>
    <property type="evidence" value="ECO:0007669"/>
    <property type="project" value="UniProtKB-UniRule"/>
</dbReference>
<dbReference type="PROSITE" id="PS50917">
    <property type="entry name" value="SPOC"/>
    <property type="match status" value="1"/>
</dbReference>
<feature type="region of interest" description="Disordered" evidence="12">
    <location>
        <begin position="1130"/>
        <end position="1182"/>
    </location>
</feature>
<feature type="compositionally biased region" description="Low complexity" evidence="12">
    <location>
        <begin position="1905"/>
        <end position="1919"/>
    </location>
</feature>
<feature type="compositionally biased region" description="Basic and acidic residues" evidence="12">
    <location>
        <begin position="2010"/>
        <end position="2019"/>
    </location>
</feature>
<dbReference type="InterPro" id="IPR012677">
    <property type="entry name" value="Nucleotide-bd_a/b_plait_sf"/>
</dbReference>
<evidence type="ECO:0000313" key="17">
    <source>
        <dbReference type="Proteomes" id="UP000030765"/>
    </source>
</evidence>
<feature type="compositionally biased region" description="Basic and acidic residues" evidence="12">
    <location>
        <begin position="1659"/>
        <end position="1668"/>
    </location>
</feature>
<feature type="compositionally biased region" description="Low complexity" evidence="12">
    <location>
        <begin position="3283"/>
        <end position="3298"/>
    </location>
</feature>
<feature type="compositionally biased region" description="Basic residues" evidence="12">
    <location>
        <begin position="2248"/>
        <end position="2258"/>
    </location>
</feature>
<dbReference type="OrthoDB" id="6407164at2759"/>
<dbReference type="FunFam" id="3.30.70.330:FF:000118">
    <property type="entry name" value="msx2-interacting protein-like isoform X1"/>
    <property type="match status" value="1"/>
</dbReference>
<feature type="region of interest" description="Disordered" evidence="12">
    <location>
        <begin position="617"/>
        <end position="651"/>
    </location>
</feature>
<feature type="region of interest" description="Disordered" evidence="12">
    <location>
        <begin position="3345"/>
        <end position="3445"/>
    </location>
</feature>
<feature type="compositionally biased region" description="Basic residues" evidence="12">
    <location>
        <begin position="4210"/>
        <end position="4220"/>
    </location>
</feature>
<evidence type="ECO:0000313" key="16">
    <source>
        <dbReference type="EnsemblMetazoa" id="ASIC008627-PA"/>
    </source>
</evidence>
<feature type="compositionally biased region" description="Low complexity" evidence="12">
    <location>
        <begin position="3602"/>
        <end position="3618"/>
    </location>
</feature>
<feature type="compositionally biased region" description="Basic residues" evidence="12">
    <location>
        <begin position="992"/>
        <end position="1001"/>
    </location>
</feature>
<feature type="compositionally biased region" description="Gly residues" evidence="12">
    <location>
        <begin position="4313"/>
        <end position="4325"/>
    </location>
</feature>
<feature type="compositionally biased region" description="Polar residues" evidence="12">
    <location>
        <begin position="619"/>
        <end position="628"/>
    </location>
</feature>
<feature type="compositionally biased region" description="Basic residues" evidence="12">
    <location>
        <begin position="1018"/>
        <end position="1030"/>
    </location>
</feature>
<feature type="compositionally biased region" description="Basic residues" evidence="12">
    <location>
        <begin position="3039"/>
        <end position="3058"/>
    </location>
</feature>
<evidence type="ECO:0000256" key="12">
    <source>
        <dbReference type="SAM" id="MobiDB-lite"/>
    </source>
</evidence>
<dbReference type="SUPFAM" id="SSF100939">
    <property type="entry name" value="SPOC domain-like"/>
    <property type="match status" value="1"/>
</dbReference>
<feature type="compositionally biased region" description="Polar residues" evidence="12">
    <location>
        <begin position="3065"/>
        <end position="3082"/>
    </location>
</feature>
<feature type="compositionally biased region" description="Acidic residues" evidence="12">
    <location>
        <begin position="3413"/>
        <end position="3422"/>
    </location>
</feature>
<feature type="region of interest" description="Disordered" evidence="12">
    <location>
        <begin position="5154"/>
        <end position="5174"/>
    </location>
</feature>
<feature type="compositionally biased region" description="Pro residues" evidence="12">
    <location>
        <begin position="4772"/>
        <end position="4785"/>
    </location>
</feature>